<dbReference type="Gene3D" id="3.40.50.720">
    <property type="entry name" value="NAD(P)-binding Rossmann-like Domain"/>
    <property type="match status" value="1"/>
</dbReference>
<name>A0AAE4Z7C6_9BACT</name>
<dbReference type="InterPro" id="IPR050177">
    <property type="entry name" value="Lipid_A_modif_metabolic_enz"/>
</dbReference>
<feature type="domain" description="NAD-dependent epimerase/dehydratase" evidence="1">
    <location>
        <begin position="3"/>
        <end position="227"/>
    </location>
</feature>
<evidence type="ECO:0000313" key="3">
    <source>
        <dbReference type="Proteomes" id="UP000702544"/>
    </source>
</evidence>
<dbReference type="InterPro" id="IPR001509">
    <property type="entry name" value="Epimerase_deHydtase"/>
</dbReference>
<dbReference type="PANTHER" id="PTHR43245">
    <property type="entry name" value="BIFUNCTIONAL POLYMYXIN RESISTANCE PROTEIN ARNA"/>
    <property type="match status" value="1"/>
</dbReference>
<proteinExistence type="predicted"/>
<accession>A0AAE4Z7C6</accession>
<dbReference type="AlphaFoldDB" id="A0AAE4Z7C6"/>
<dbReference type="InterPro" id="IPR036291">
    <property type="entry name" value="NAD(P)-bd_dom_sf"/>
</dbReference>
<dbReference type="SUPFAM" id="SSF51735">
    <property type="entry name" value="NAD(P)-binding Rossmann-fold domains"/>
    <property type="match status" value="1"/>
</dbReference>
<evidence type="ECO:0000313" key="2">
    <source>
        <dbReference type="EMBL" id="NIR75125.1"/>
    </source>
</evidence>
<reference evidence="2 3" key="1">
    <citation type="submission" date="2020-01" db="EMBL/GenBank/DDBJ databases">
        <title>Genomes assembled from Gulf of Kutch pelagic sediment metagenomes.</title>
        <authorList>
            <person name="Chandrashekar M."/>
            <person name="Mahajan M.S."/>
            <person name="Dave K.J."/>
            <person name="Vatsa P."/>
            <person name="Nathani N.M."/>
        </authorList>
    </citation>
    <scope>NUCLEOTIDE SEQUENCE [LARGE SCALE GENOMIC DNA]</scope>
    <source>
        <strain evidence="2">KS3-K002</strain>
    </source>
</reference>
<protein>
    <submittedName>
        <fullName evidence="2">NAD-dependent epimerase/dehydratase family protein</fullName>
    </submittedName>
</protein>
<sequence length="341" mass="38157">MKVLIIGGTRFVGHHTAIALHEAGHSVSVFTRGKHPIELPDGVEHIAGDRKNDADLEAAASKNDWDVVWDNMSYTAEDAGQAVRIFGGRCGLLVHTSTLAVYSVCEGIPSPYREEDFERGRPLRERLGTYPYDYGIKRREGEEVLMKANAEDGFPFVTVRLPAVLGPRDYSLRAWSYWRRILEDGRIILPDAGVEMHRAVYSGDVVTAVVTIMEKGAELAGNAYNLGSREIVSLRGFVQRSAAVLGKDPEIIDIPSPVIARAGIDPDKLSPYTTWGDHLHSIAKAQHELEYRPTPLEDWLAPTIEWHLEHRRDAEPPGWELRDQEARLIERWRSALEALGL</sequence>
<dbReference type="EMBL" id="JAACAK010000063">
    <property type="protein sequence ID" value="NIR75125.1"/>
    <property type="molecule type" value="Genomic_DNA"/>
</dbReference>
<gene>
    <name evidence="2" type="ORF">GWO12_08445</name>
</gene>
<evidence type="ECO:0000259" key="1">
    <source>
        <dbReference type="Pfam" id="PF01370"/>
    </source>
</evidence>
<comment type="caution">
    <text evidence="2">The sequence shown here is derived from an EMBL/GenBank/DDBJ whole genome shotgun (WGS) entry which is preliminary data.</text>
</comment>
<dbReference type="Proteomes" id="UP000702544">
    <property type="component" value="Unassembled WGS sequence"/>
</dbReference>
<dbReference type="Pfam" id="PF01370">
    <property type="entry name" value="Epimerase"/>
    <property type="match status" value="1"/>
</dbReference>
<organism evidence="2 3">
    <name type="scientific">Candidatus Kutchimonas denitrificans</name>
    <dbReference type="NCBI Taxonomy" id="3056748"/>
    <lineage>
        <taxon>Bacteria</taxon>
        <taxon>Pseudomonadati</taxon>
        <taxon>Gemmatimonadota</taxon>
        <taxon>Gemmatimonadia</taxon>
        <taxon>Candidatus Palauibacterales</taxon>
        <taxon>Candidatus Palauibacteraceae</taxon>
        <taxon>Candidatus Kutchimonas</taxon>
    </lineage>
</organism>